<dbReference type="InterPro" id="IPR052159">
    <property type="entry name" value="Competence_DNA_uptake"/>
</dbReference>
<dbReference type="Pfam" id="PF00753">
    <property type="entry name" value="Lactamase_B"/>
    <property type="match status" value="1"/>
</dbReference>
<gene>
    <name evidence="2" type="ORF">GBZ86_09655</name>
</gene>
<dbReference type="InterPro" id="IPR001279">
    <property type="entry name" value="Metallo-B-lactamas"/>
</dbReference>
<dbReference type="RefSeq" id="WP_152890135.1">
    <property type="nucleotide sequence ID" value="NZ_WHJC01000136.1"/>
</dbReference>
<proteinExistence type="predicted"/>
<protein>
    <recommendedName>
        <fullName evidence="1">Metallo-beta-lactamase domain-containing protein</fullName>
    </recommendedName>
</protein>
<evidence type="ECO:0000313" key="2">
    <source>
        <dbReference type="EMBL" id="MPQ44025.1"/>
    </source>
</evidence>
<feature type="domain" description="Metallo-beta-lactamase" evidence="1">
    <location>
        <begin position="3"/>
        <end position="144"/>
    </location>
</feature>
<dbReference type="AlphaFoldDB" id="A0A6I1MKV0"/>
<dbReference type="Proteomes" id="UP000430345">
    <property type="component" value="Unassembled WGS sequence"/>
</dbReference>
<dbReference type="Gene3D" id="3.60.15.10">
    <property type="entry name" value="Ribonuclease Z/Hydroxyacylglutathione hydrolase-like"/>
    <property type="match status" value="1"/>
</dbReference>
<name>A0A6I1MKV0_9CLOT</name>
<evidence type="ECO:0000259" key="1">
    <source>
        <dbReference type="Pfam" id="PF00753"/>
    </source>
</evidence>
<dbReference type="PANTHER" id="PTHR30619:SF7">
    <property type="entry name" value="BETA-LACTAMASE DOMAIN PROTEIN"/>
    <property type="match status" value="1"/>
</dbReference>
<dbReference type="OrthoDB" id="9761531at2"/>
<dbReference type="InterPro" id="IPR035681">
    <property type="entry name" value="ComA-like_MBL"/>
</dbReference>
<keyword evidence="3" id="KW-1185">Reference proteome</keyword>
<accession>A0A6I1MKV0</accession>
<dbReference type="InterPro" id="IPR036866">
    <property type="entry name" value="RibonucZ/Hydroxyglut_hydro"/>
</dbReference>
<comment type="caution">
    <text evidence="2">The sequence shown here is derived from an EMBL/GenBank/DDBJ whole genome shotgun (WGS) entry which is preliminary data.</text>
</comment>
<dbReference type="EMBL" id="WHJC01000136">
    <property type="protein sequence ID" value="MPQ44025.1"/>
    <property type="molecule type" value="Genomic_DNA"/>
</dbReference>
<dbReference type="PANTHER" id="PTHR30619">
    <property type="entry name" value="DNA INTERNALIZATION/COMPETENCE PROTEIN COMEC/REC2"/>
    <property type="match status" value="1"/>
</dbReference>
<dbReference type="CDD" id="cd07731">
    <property type="entry name" value="ComA-like_MBL-fold"/>
    <property type="match status" value="1"/>
</dbReference>
<evidence type="ECO:0000313" key="3">
    <source>
        <dbReference type="Proteomes" id="UP000430345"/>
    </source>
</evidence>
<reference evidence="2 3" key="1">
    <citation type="submission" date="2019-10" db="EMBL/GenBank/DDBJ databases">
        <title>The Genome Sequence of Clostridium tarantellae Isolated from Fish Brain.</title>
        <authorList>
            <person name="Bano L."/>
            <person name="Kiel M."/>
            <person name="Sales G."/>
            <person name="Doxey A.C."/>
            <person name="Mansfield M.J."/>
            <person name="Schiavone M."/>
            <person name="Rossetto O."/>
            <person name="Pirazzini M."/>
            <person name="Dobrindt U."/>
            <person name="Montecucco C."/>
        </authorList>
    </citation>
    <scope>NUCLEOTIDE SEQUENCE [LARGE SCALE GENOMIC DNA]</scope>
    <source>
        <strain evidence="2 3">DSM 3997</strain>
    </source>
</reference>
<sequence length="186" mass="20884">MAKVLKTFNVKHFCAPKVTHNTRTFENMIKEVKKKGLKVEVLKAGTGDKFDLGKGAKVEVFSPNKDSYDNLNNYSPIMKFTFGENSFLFTGDAEKEVEREVLERGFNIDSDVLKTGHHGSHSSSSEEFIKAVSPKIAIMSLATHNKYGHPHKETIETFKKFGVKTYQTNLDGDIVLESDGHNITKK</sequence>
<dbReference type="SUPFAM" id="SSF56281">
    <property type="entry name" value="Metallo-hydrolase/oxidoreductase"/>
    <property type="match status" value="1"/>
</dbReference>
<organism evidence="2 3">
    <name type="scientific">Clostridium tarantellae</name>
    <dbReference type="NCBI Taxonomy" id="39493"/>
    <lineage>
        <taxon>Bacteria</taxon>
        <taxon>Bacillati</taxon>
        <taxon>Bacillota</taxon>
        <taxon>Clostridia</taxon>
        <taxon>Eubacteriales</taxon>
        <taxon>Clostridiaceae</taxon>
        <taxon>Clostridium</taxon>
    </lineage>
</organism>